<dbReference type="RefSeq" id="WP_084429901.1">
    <property type="nucleotide sequence ID" value="NZ_FWXV01000005.1"/>
</dbReference>
<feature type="region of interest" description="Disordered" evidence="1">
    <location>
        <begin position="156"/>
        <end position="187"/>
    </location>
</feature>
<dbReference type="InterPro" id="IPR011050">
    <property type="entry name" value="Pectin_lyase_fold/virulence"/>
</dbReference>
<dbReference type="InterPro" id="IPR012334">
    <property type="entry name" value="Pectin_lyas_fold"/>
</dbReference>
<dbReference type="Pfam" id="PF13229">
    <property type="entry name" value="Beta_helix"/>
    <property type="match status" value="1"/>
</dbReference>
<feature type="domain" description="Right handed beta helix" evidence="2">
    <location>
        <begin position="10"/>
        <end position="118"/>
    </location>
</feature>
<dbReference type="Proteomes" id="UP000192674">
    <property type="component" value="Unassembled WGS sequence"/>
</dbReference>
<evidence type="ECO:0000259" key="2">
    <source>
        <dbReference type="Pfam" id="PF13229"/>
    </source>
</evidence>
<dbReference type="AlphaFoldDB" id="A0A1W2F6R2"/>
<gene>
    <name evidence="3" type="ORF">SAMN05661093_05581</name>
</gene>
<dbReference type="SUPFAM" id="SSF51126">
    <property type="entry name" value="Pectin lyase-like"/>
    <property type="match status" value="1"/>
</dbReference>
<dbReference type="SMART" id="SM00710">
    <property type="entry name" value="PbH1"/>
    <property type="match status" value="3"/>
</dbReference>
<proteinExistence type="predicted"/>
<sequence length="187" mass="19891">MAQHFKDLTGVTIEDIVIDTAGDGLVLENCRDVTIARVTINACDGDGIRLIGCTGMAIVDCAVYGYDTGSVADGTFHYRTPWPQGGIKVLASSRITVSAVVLEHCQGLVLDTVDDVRVHGLSMTDICGIPLTLRGRGRRVDLGDIDVCNVMSGPRAVQPDRVPAERPGQCGQCGNDDHEGDRVGQRA</sequence>
<protein>
    <submittedName>
        <fullName evidence="3">Right handed beta helix region</fullName>
    </submittedName>
</protein>
<evidence type="ECO:0000313" key="4">
    <source>
        <dbReference type="Proteomes" id="UP000192674"/>
    </source>
</evidence>
<dbReference type="OrthoDB" id="9795222at2"/>
<keyword evidence="4" id="KW-1185">Reference proteome</keyword>
<accession>A0A1W2F6R2</accession>
<dbReference type="EMBL" id="FWXV01000005">
    <property type="protein sequence ID" value="SMD17587.1"/>
    <property type="molecule type" value="Genomic_DNA"/>
</dbReference>
<evidence type="ECO:0000256" key="1">
    <source>
        <dbReference type="SAM" id="MobiDB-lite"/>
    </source>
</evidence>
<name>A0A1W2F6R2_KIBAR</name>
<reference evidence="3 4" key="1">
    <citation type="submission" date="2017-04" db="EMBL/GenBank/DDBJ databases">
        <authorList>
            <person name="Afonso C.L."/>
            <person name="Miller P.J."/>
            <person name="Scott M.A."/>
            <person name="Spackman E."/>
            <person name="Goraichik I."/>
            <person name="Dimitrov K.M."/>
            <person name="Suarez D.L."/>
            <person name="Swayne D.E."/>
        </authorList>
    </citation>
    <scope>NUCLEOTIDE SEQUENCE [LARGE SCALE GENOMIC DNA]</scope>
    <source>
        <strain evidence="3 4">DSM 43828</strain>
    </source>
</reference>
<dbReference type="InterPro" id="IPR006626">
    <property type="entry name" value="PbH1"/>
</dbReference>
<evidence type="ECO:0000313" key="3">
    <source>
        <dbReference type="EMBL" id="SMD17587.1"/>
    </source>
</evidence>
<dbReference type="InterPro" id="IPR039448">
    <property type="entry name" value="Beta_helix"/>
</dbReference>
<organism evidence="3 4">
    <name type="scientific">Kibdelosporangium aridum</name>
    <dbReference type="NCBI Taxonomy" id="2030"/>
    <lineage>
        <taxon>Bacteria</taxon>
        <taxon>Bacillati</taxon>
        <taxon>Actinomycetota</taxon>
        <taxon>Actinomycetes</taxon>
        <taxon>Pseudonocardiales</taxon>
        <taxon>Pseudonocardiaceae</taxon>
        <taxon>Kibdelosporangium</taxon>
    </lineage>
</organism>
<feature type="compositionally biased region" description="Basic and acidic residues" evidence="1">
    <location>
        <begin position="175"/>
        <end position="187"/>
    </location>
</feature>
<dbReference type="Gene3D" id="2.160.20.10">
    <property type="entry name" value="Single-stranded right-handed beta-helix, Pectin lyase-like"/>
    <property type="match status" value="1"/>
</dbReference>